<dbReference type="InterPro" id="IPR024044">
    <property type="entry name" value="NifT/FixU_barrel-like_dom_sf"/>
</dbReference>
<dbReference type="InterPro" id="IPR009727">
    <property type="entry name" value="NifT"/>
</dbReference>
<evidence type="ECO:0000313" key="2">
    <source>
        <dbReference type="Proteomes" id="UP000516369"/>
    </source>
</evidence>
<reference evidence="1 2" key="1">
    <citation type="submission" date="2020-05" db="EMBL/GenBank/DDBJ databases">
        <title>Complete closed genome sequence of Defluviicoccus vanus.</title>
        <authorList>
            <person name="Bessarab I."/>
            <person name="Arumugam K."/>
            <person name="Maszenan A.M."/>
            <person name="Seviour R.J."/>
            <person name="Williams R.B."/>
        </authorList>
    </citation>
    <scope>NUCLEOTIDE SEQUENCE [LARGE SCALE GENOMIC DNA]</scope>
    <source>
        <strain evidence="1 2">Ben 114</strain>
    </source>
</reference>
<dbReference type="NCBIfam" id="TIGR02934">
    <property type="entry name" value="nifT_nitrog"/>
    <property type="match status" value="1"/>
</dbReference>
<evidence type="ECO:0000313" key="1">
    <source>
        <dbReference type="EMBL" id="QNT71433.1"/>
    </source>
</evidence>
<gene>
    <name evidence="1" type="primary">nifT</name>
    <name evidence="1" type="ORF">HQ394_18655</name>
</gene>
<dbReference type="Pfam" id="PF06988">
    <property type="entry name" value="NifT"/>
    <property type="match status" value="1"/>
</dbReference>
<dbReference type="GO" id="GO:0009399">
    <property type="term" value="P:nitrogen fixation"/>
    <property type="evidence" value="ECO:0007669"/>
    <property type="project" value="InterPro"/>
</dbReference>
<keyword evidence="2" id="KW-1185">Reference proteome</keyword>
<accession>A0A7H1N6U7</accession>
<sequence length="70" mass="7936">MKVTVARRGEQYSLYIAKKDLEQDIVASERPALWGGWVELANGWRFAMPEKDADTRLPLTLEAKRLSGSD</sequence>
<protein>
    <submittedName>
        <fullName evidence="1">Putative nitrogen fixation protein NifT</fullName>
    </submittedName>
</protein>
<dbReference type="SUPFAM" id="SSF159203">
    <property type="entry name" value="NifT/FixU-like"/>
    <property type="match status" value="1"/>
</dbReference>
<proteinExistence type="predicted"/>
<dbReference type="Proteomes" id="UP000516369">
    <property type="component" value="Chromosome"/>
</dbReference>
<name>A0A7H1N6U7_9PROT</name>
<dbReference type="Gene3D" id="2.40.50.240">
    <property type="entry name" value="NifT/FixU-like"/>
    <property type="match status" value="1"/>
</dbReference>
<dbReference type="AlphaFoldDB" id="A0A7H1N6U7"/>
<dbReference type="EMBL" id="CP053923">
    <property type="protein sequence ID" value="QNT71433.1"/>
    <property type="molecule type" value="Genomic_DNA"/>
</dbReference>
<organism evidence="1 2">
    <name type="scientific">Defluviicoccus vanus</name>
    <dbReference type="NCBI Taxonomy" id="111831"/>
    <lineage>
        <taxon>Bacteria</taxon>
        <taxon>Pseudomonadati</taxon>
        <taxon>Pseudomonadota</taxon>
        <taxon>Alphaproteobacteria</taxon>
        <taxon>Rhodospirillales</taxon>
        <taxon>Rhodospirillaceae</taxon>
        <taxon>Defluviicoccus</taxon>
    </lineage>
</organism>
<dbReference type="KEGG" id="dvn:HQ394_18655"/>